<keyword evidence="1" id="KW-0677">Repeat</keyword>
<evidence type="ECO:0000313" key="4">
    <source>
        <dbReference type="EMBL" id="MFD2042919.1"/>
    </source>
</evidence>
<organism evidence="4 5">
    <name type="scientific">Ornithinibacillus salinisoli</name>
    <dbReference type="NCBI Taxonomy" id="1848459"/>
    <lineage>
        <taxon>Bacteria</taxon>
        <taxon>Bacillati</taxon>
        <taxon>Bacillota</taxon>
        <taxon>Bacilli</taxon>
        <taxon>Bacillales</taxon>
        <taxon>Bacillaceae</taxon>
        <taxon>Ornithinibacillus</taxon>
    </lineage>
</organism>
<reference evidence="5" key="1">
    <citation type="journal article" date="2019" name="Int. J. Syst. Evol. Microbiol.">
        <title>The Global Catalogue of Microorganisms (GCM) 10K type strain sequencing project: providing services to taxonomists for standard genome sequencing and annotation.</title>
        <authorList>
            <consortium name="The Broad Institute Genomics Platform"/>
            <consortium name="The Broad Institute Genome Sequencing Center for Infectious Disease"/>
            <person name="Wu L."/>
            <person name="Ma J."/>
        </authorList>
    </citation>
    <scope>NUCLEOTIDE SEQUENCE [LARGE SCALE GENOMIC DNA]</scope>
    <source>
        <strain evidence="5">R28</strain>
    </source>
</reference>
<accession>A0ABW4VTG9</accession>
<dbReference type="InterPro" id="IPR000644">
    <property type="entry name" value="CBS_dom"/>
</dbReference>
<protein>
    <submittedName>
        <fullName evidence="4">CBS domain-containing protein</fullName>
    </submittedName>
</protein>
<name>A0ABW4VTG9_9BACI</name>
<dbReference type="InterPro" id="IPR050511">
    <property type="entry name" value="AMPK_gamma/SDS23_families"/>
</dbReference>
<evidence type="ECO:0000256" key="2">
    <source>
        <dbReference type="PROSITE-ProRule" id="PRU00703"/>
    </source>
</evidence>
<proteinExistence type="predicted"/>
<dbReference type="RefSeq" id="WP_377554633.1">
    <property type="nucleotide sequence ID" value="NZ_JBHUHQ010000002.1"/>
</dbReference>
<evidence type="ECO:0000313" key="5">
    <source>
        <dbReference type="Proteomes" id="UP001597383"/>
    </source>
</evidence>
<dbReference type="EMBL" id="JBHUHQ010000002">
    <property type="protein sequence ID" value="MFD2042919.1"/>
    <property type="molecule type" value="Genomic_DNA"/>
</dbReference>
<evidence type="ECO:0000256" key="1">
    <source>
        <dbReference type="ARBA" id="ARBA00022737"/>
    </source>
</evidence>
<dbReference type="Pfam" id="PF00571">
    <property type="entry name" value="CBS"/>
    <property type="match status" value="2"/>
</dbReference>
<dbReference type="CDD" id="cd02205">
    <property type="entry name" value="CBS_pair_SF"/>
    <property type="match status" value="1"/>
</dbReference>
<dbReference type="PANTHER" id="PTHR13780">
    <property type="entry name" value="AMP-ACTIVATED PROTEIN KINASE, GAMMA REGULATORY SUBUNIT"/>
    <property type="match status" value="1"/>
</dbReference>
<dbReference type="SUPFAM" id="SSF54631">
    <property type="entry name" value="CBS-domain pair"/>
    <property type="match status" value="1"/>
</dbReference>
<feature type="domain" description="CBS" evidence="3">
    <location>
        <begin position="171"/>
        <end position="231"/>
    </location>
</feature>
<keyword evidence="2" id="KW-0129">CBS domain</keyword>
<evidence type="ECO:0000259" key="3">
    <source>
        <dbReference type="PROSITE" id="PS51371"/>
    </source>
</evidence>
<dbReference type="Gene3D" id="3.10.580.10">
    <property type="entry name" value="CBS-domain"/>
    <property type="match status" value="1"/>
</dbReference>
<gene>
    <name evidence="4" type="ORF">ACFSJF_01165</name>
</gene>
<dbReference type="PROSITE" id="PS51371">
    <property type="entry name" value="CBS"/>
    <property type="match status" value="2"/>
</dbReference>
<keyword evidence="5" id="KW-1185">Reference proteome</keyword>
<dbReference type="InterPro" id="IPR046342">
    <property type="entry name" value="CBS_dom_sf"/>
</dbReference>
<feature type="domain" description="CBS" evidence="3">
    <location>
        <begin position="100"/>
        <end position="157"/>
    </location>
</feature>
<sequence length="231" mass="26489">MYKNSEEFLAAFNRIEKALRQEMDNSKGIGFAKAVKILTKYNPIVRQYSDDLLQYAELRNAIVHDKTDTMHAIAEPHDSVVEHIAKIEKEITQPKVVIPMFSRKVVSFQSNDSLSHVLEAVHENGFSKFPVYHDREFKGLFTESAITKWLADNKFASGAETVIEEILPYQKDTNYNFISRNTTVYEAVGIFKDQMEKGNRIDALLITENGDPTEQLLGIITTWDMMEMQSM</sequence>
<comment type="caution">
    <text evidence="4">The sequence shown here is derived from an EMBL/GenBank/DDBJ whole genome shotgun (WGS) entry which is preliminary data.</text>
</comment>
<dbReference type="SMART" id="SM00116">
    <property type="entry name" value="CBS"/>
    <property type="match status" value="2"/>
</dbReference>
<dbReference type="Proteomes" id="UP001597383">
    <property type="component" value="Unassembled WGS sequence"/>
</dbReference>